<reference evidence="2" key="1">
    <citation type="submission" date="2018-06" db="EMBL/GenBank/DDBJ databases">
        <authorList>
            <person name="Zhirakovskaya E."/>
        </authorList>
    </citation>
    <scope>NUCLEOTIDE SEQUENCE</scope>
</reference>
<evidence type="ECO:0000259" key="1">
    <source>
        <dbReference type="Pfam" id="PF00248"/>
    </source>
</evidence>
<accession>A0A3B0Y1Z8</accession>
<dbReference type="Pfam" id="PF00248">
    <property type="entry name" value="Aldo_ket_red"/>
    <property type="match status" value="1"/>
</dbReference>
<evidence type="ECO:0000313" key="2">
    <source>
        <dbReference type="EMBL" id="VAW69432.1"/>
    </source>
</evidence>
<sequence>HELDACQMALAFVNDQPFISSTLIGATDMAQLKNNIESISLKLSAEVYAGIDKIRRAYPMLY</sequence>
<name>A0A3B0Y1Z8_9ZZZZ</name>
<dbReference type="Gene3D" id="3.20.20.100">
    <property type="entry name" value="NADP-dependent oxidoreductase domain"/>
    <property type="match status" value="1"/>
</dbReference>
<feature type="non-terminal residue" evidence="2">
    <location>
        <position position="1"/>
    </location>
</feature>
<dbReference type="AlphaFoldDB" id="A0A3B0Y1Z8"/>
<dbReference type="InterPro" id="IPR023210">
    <property type="entry name" value="NADP_OxRdtase_dom"/>
</dbReference>
<protein>
    <recommendedName>
        <fullName evidence="1">NADP-dependent oxidoreductase domain-containing protein</fullName>
    </recommendedName>
</protein>
<gene>
    <name evidence="2" type="ORF">MNBD_GAMMA10-2360</name>
</gene>
<dbReference type="SUPFAM" id="SSF51430">
    <property type="entry name" value="NAD(P)-linked oxidoreductase"/>
    <property type="match status" value="1"/>
</dbReference>
<dbReference type="InterPro" id="IPR036812">
    <property type="entry name" value="NAD(P)_OxRdtase_dom_sf"/>
</dbReference>
<feature type="domain" description="NADP-dependent oxidoreductase" evidence="1">
    <location>
        <begin position="2"/>
        <end position="55"/>
    </location>
</feature>
<proteinExistence type="predicted"/>
<dbReference type="EMBL" id="UOFJ01000425">
    <property type="protein sequence ID" value="VAW69432.1"/>
    <property type="molecule type" value="Genomic_DNA"/>
</dbReference>
<organism evidence="2">
    <name type="scientific">hydrothermal vent metagenome</name>
    <dbReference type="NCBI Taxonomy" id="652676"/>
    <lineage>
        <taxon>unclassified sequences</taxon>
        <taxon>metagenomes</taxon>
        <taxon>ecological metagenomes</taxon>
    </lineage>
</organism>